<dbReference type="NCBIfam" id="TIGR00231">
    <property type="entry name" value="small_GTP"/>
    <property type="match status" value="1"/>
</dbReference>
<dbReference type="FunFam" id="3.30.70.240:FF:000001">
    <property type="entry name" value="Elongation factor G"/>
    <property type="match status" value="1"/>
</dbReference>
<dbReference type="PANTHER" id="PTHR43261:SF1">
    <property type="entry name" value="RIBOSOME-RELEASING FACTOR 2, MITOCHONDRIAL"/>
    <property type="match status" value="1"/>
</dbReference>
<organism evidence="6 7">
    <name type="scientific">Brassicogethes aeneus</name>
    <name type="common">Rape pollen beetle</name>
    <name type="synonym">Meligethes aeneus</name>
    <dbReference type="NCBI Taxonomy" id="1431903"/>
    <lineage>
        <taxon>Eukaryota</taxon>
        <taxon>Metazoa</taxon>
        <taxon>Ecdysozoa</taxon>
        <taxon>Arthropoda</taxon>
        <taxon>Hexapoda</taxon>
        <taxon>Insecta</taxon>
        <taxon>Pterygota</taxon>
        <taxon>Neoptera</taxon>
        <taxon>Endopterygota</taxon>
        <taxon>Coleoptera</taxon>
        <taxon>Polyphaga</taxon>
        <taxon>Cucujiformia</taxon>
        <taxon>Nitidulidae</taxon>
        <taxon>Meligethinae</taxon>
        <taxon>Brassicogethes</taxon>
    </lineage>
</organism>
<evidence type="ECO:0000259" key="5">
    <source>
        <dbReference type="PROSITE" id="PS51722"/>
    </source>
</evidence>
<dbReference type="Gene3D" id="2.40.30.10">
    <property type="entry name" value="Translation factors"/>
    <property type="match status" value="1"/>
</dbReference>
<feature type="domain" description="Tr-type G" evidence="5">
    <location>
        <begin position="30"/>
        <end position="310"/>
    </location>
</feature>
<dbReference type="InterPro" id="IPR009022">
    <property type="entry name" value="EFG_III"/>
</dbReference>
<evidence type="ECO:0000313" key="6">
    <source>
        <dbReference type="EMBL" id="CAH0550106.1"/>
    </source>
</evidence>
<name>A0A9P0AY96_BRAAE</name>
<dbReference type="AlphaFoldDB" id="A0A9P0AY96"/>
<proteinExistence type="predicted"/>
<dbReference type="FunFam" id="3.40.50.300:FF:000514">
    <property type="entry name" value="Ribosome-releasing factor 2, mitochondrial"/>
    <property type="match status" value="1"/>
</dbReference>
<dbReference type="InterPro" id="IPR009000">
    <property type="entry name" value="Transl_B-barrel_sf"/>
</dbReference>
<dbReference type="SUPFAM" id="SSF52540">
    <property type="entry name" value="P-loop containing nucleoside triphosphate hydrolases"/>
    <property type="match status" value="1"/>
</dbReference>
<dbReference type="CDD" id="cd01886">
    <property type="entry name" value="EF-G"/>
    <property type="match status" value="1"/>
</dbReference>
<dbReference type="GO" id="GO:0032790">
    <property type="term" value="P:ribosome disassembly"/>
    <property type="evidence" value="ECO:0007669"/>
    <property type="project" value="TreeGrafter"/>
</dbReference>
<dbReference type="Gene3D" id="3.30.70.870">
    <property type="entry name" value="Elongation Factor G (Translational Gtpase), domain 3"/>
    <property type="match status" value="1"/>
</dbReference>
<keyword evidence="3" id="KW-0496">Mitochondrion</keyword>
<dbReference type="GO" id="GO:0003924">
    <property type="term" value="F:GTPase activity"/>
    <property type="evidence" value="ECO:0007669"/>
    <property type="project" value="InterPro"/>
</dbReference>
<dbReference type="InterPro" id="IPR027417">
    <property type="entry name" value="P-loop_NTPase"/>
</dbReference>
<evidence type="ECO:0000256" key="3">
    <source>
        <dbReference type="ARBA" id="ARBA00023128"/>
    </source>
</evidence>
<dbReference type="InterPro" id="IPR020568">
    <property type="entry name" value="Ribosomal_Su5_D2-typ_SF"/>
</dbReference>
<keyword evidence="4" id="KW-0342">GTP-binding</keyword>
<dbReference type="SUPFAM" id="SSF50447">
    <property type="entry name" value="Translation proteins"/>
    <property type="match status" value="1"/>
</dbReference>
<evidence type="ECO:0000256" key="1">
    <source>
        <dbReference type="ARBA" id="ARBA00022741"/>
    </source>
</evidence>
<evidence type="ECO:0000313" key="7">
    <source>
        <dbReference type="Proteomes" id="UP001154078"/>
    </source>
</evidence>
<dbReference type="PROSITE" id="PS51722">
    <property type="entry name" value="G_TR_2"/>
    <property type="match status" value="1"/>
</dbReference>
<dbReference type="InterPro" id="IPR005225">
    <property type="entry name" value="Small_GTP-bd"/>
</dbReference>
<dbReference type="OrthoDB" id="198619at2759"/>
<dbReference type="Pfam" id="PF22042">
    <property type="entry name" value="EF-G_D2"/>
    <property type="match status" value="1"/>
</dbReference>
<gene>
    <name evidence="6" type="ORF">MELIAE_LOCUS3007</name>
</gene>
<dbReference type="GO" id="GO:0005759">
    <property type="term" value="C:mitochondrial matrix"/>
    <property type="evidence" value="ECO:0007669"/>
    <property type="project" value="UniProtKB-ARBA"/>
</dbReference>
<dbReference type="InterPro" id="IPR035649">
    <property type="entry name" value="EFG_V"/>
</dbReference>
<dbReference type="InterPro" id="IPR035647">
    <property type="entry name" value="EFG_III/V"/>
</dbReference>
<protein>
    <recommendedName>
        <fullName evidence="5">Tr-type G domain-containing protein</fullName>
    </recommendedName>
</protein>
<dbReference type="SMART" id="SM00838">
    <property type="entry name" value="EFG_C"/>
    <property type="match status" value="1"/>
</dbReference>
<accession>A0A9P0AY96</accession>
<dbReference type="InterPro" id="IPR053905">
    <property type="entry name" value="EF-G-like_DII"/>
</dbReference>
<dbReference type="GO" id="GO:0005525">
    <property type="term" value="F:GTP binding"/>
    <property type="evidence" value="ECO:0007669"/>
    <property type="project" value="UniProtKB-KW"/>
</dbReference>
<dbReference type="EMBL" id="OV121133">
    <property type="protein sequence ID" value="CAH0550106.1"/>
    <property type="molecule type" value="Genomic_DNA"/>
</dbReference>
<dbReference type="InterPro" id="IPR000795">
    <property type="entry name" value="T_Tr_GTP-bd_dom"/>
</dbReference>
<dbReference type="PRINTS" id="PR00315">
    <property type="entry name" value="ELONGATNFCT"/>
</dbReference>
<dbReference type="SUPFAM" id="SSF54980">
    <property type="entry name" value="EF-G C-terminal domain-like"/>
    <property type="match status" value="2"/>
</dbReference>
<keyword evidence="2" id="KW-0648">Protein biosynthesis</keyword>
<dbReference type="Gene3D" id="3.30.230.10">
    <property type="match status" value="1"/>
</dbReference>
<evidence type="ECO:0000256" key="4">
    <source>
        <dbReference type="ARBA" id="ARBA00023134"/>
    </source>
</evidence>
<dbReference type="Pfam" id="PF00679">
    <property type="entry name" value="EFG_C"/>
    <property type="match status" value="1"/>
</dbReference>
<dbReference type="InterPro" id="IPR000640">
    <property type="entry name" value="EFG_V-like"/>
</dbReference>
<evidence type="ECO:0000256" key="2">
    <source>
        <dbReference type="ARBA" id="ARBA00022917"/>
    </source>
</evidence>
<dbReference type="Pfam" id="PF00009">
    <property type="entry name" value="GTP_EFTU"/>
    <property type="match status" value="1"/>
</dbReference>
<dbReference type="PROSITE" id="PS00301">
    <property type="entry name" value="G_TR_1"/>
    <property type="match status" value="1"/>
</dbReference>
<sequence>MNNFLKIWGQTNTAWKIKRFSTSAKDVDLSKIRNIGILAHIDAGKTTTTERMLYYSGRIQQMGEVHHGNTVTDYMEQERERGITITSAAVTFPWKKYQFNLLDTPGHIDFTMEVEQTLNVLDGAVVILDASAGVEAQTLTVWRQAERYKIPKIVYVNKMDRADADIEACCDSVKKKLDCPPVLLQLPYLKEDKLAGVIDVLSLHLVTYGKDGKQLERAELTERSDLEIWTRAMEARRNIIDTISGYNDELAEIVIENDSLDKISTDDVTTGIRKATLSNVVVPVVLGSSYKNIGVQSLMDAIVMYLPSPKEQNGRFQCFEDSLCARAFKVTHDKQKGPLVFMRIYNGSIAKNQKIYNIQQDITEQNNRLYVAYADEFKDVESVGDGNIAVVAGLKRVRSGDLVCSSSGACQKAKTKMLKSLGRKDDATIDDLFGRGAKVPEPVFFCSIEPPSLAAQTALEQALEELQREDPSLRVTHNEETGQTVLAGMGELHLEIIKDRILKEYKVDADLGPLQIAYWESPLERVTNKHTYETKIGTSKQSVTVSLSVNPVGNKEVKRVLRFDKSADASSNIAGIHPKHMVAIKTGVDVGLMHGPKISSPVVNTEVVLHWFEAGRGTSSSMITATVTQLVQKLLRDSGSDILEPIMNLEVVVPDEYLSTILADLSRRRTSVNNVFIRGNSKVVSAHCPLSELKGYSTILRTLSSGTATFTMEFLEYQKMSSVEEEKAVKEVRGF</sequence>
<dbReference type="InterPro" id="IPR031157">
    <property type="entry name" value="G_TR_CS"/>
</dbReference>
<dbReference type="Gene3D" id="3.30.70.240">
    <property type="match status" value="1"/>
</dbReference>
<dbReference type="FunFam" id="3.30.70.870:FF:000005">
    <property type="entry name" value="Ribosome-releasing factor 2, mitochondrial"/>
    <property type="match status" value="1"/>
</dbReference>
<dbReference type="Proteomes" id="UP001154078">
    <property type="component" value="Chromosome 2"/>
</dbReference>
<dbReference type="Pfam" id="PF14492">
    <property type="entry name" value="EFG_III"/>
    <property type="match status" value="1"/>
</dbReference>
<dbReference type="GO" id="GO:0032543">
    <property type="term" value="P:mitochondrial translation"/>
    <property type="evidence" value="ECO:0007669"/>
    <property type="project" value="TreeGrafter"/>
</dbReference>
<dbReference type="CDD" id="cd16262">
    <property type="entry name" value="EFG_III"/>
    <property type="match status" value="1"/>
</dbReference>
<dbReference type="InterPro" id="IPR041095">
    <property type="entry name" value="EFG_II"/>
</dbReference>
<dbReference type="Gene3D" id="3.40.50.300">
    <property type="entry name" value="P-loop containing nucleotide triphosphate hydrolases"/>
    <property type="match status" value="1"/>
</dbReference>
<dbReference type="SUPFAM" id="SSF54211">
    <property type="entry name" value="Ribosomal protein S5 domain 2-like"/>
    <property type="match status" value="1"/>
</dbReference>
<dbReference type="InterPro" id="IPR014721">
    <property type="entry name" value="Ribsml_uS5_D2-typ_fold_subgr"/>
</dbReference>
<keyword evidence="7" id="KW-1185">Reference proteome</keyword>
<keyword evidence="1" id="KW-0547">Nucleotide-binding</keyword>
<dbReference type="CDD" id="cd03713">
    <property type="entry name" value="EFG_mtEFG_C"/>
    <property type="match status" value="1"/>
</dbReference>
<reference evidence="6" key="1">
    <citation type="submission" date="2021-12" db="EMBL/GenBank/DDBJ databases">
        <authorList>
            <person name="King R."/>
        </authorList>
    </citation>
    <scope>NUCLEOTIDE SEQUENCE</scope>
</reference>
<dbReference type="PANTHER" id="PTHR43261">
    <property type="entry name" value="TRANSLATION ELONGATION FACTOR G-RELATED"/>
    <property type="match status" value="1"/>
</dbReference>